<dbReference type="EnsemblPlants" id="Kaladp0053s0158.2.v1.1">
    <property type="protein sequence ID" value="Kaladp0053s0158.2.v1.1"/>
    <property type="gene ID" value="Kaladp0053s0158.v1.1"/>
</dbReference>
<dbReference type="EnsemblPlants" id="Kaladp0053s0158.1.v1.1">
    <property type="protein sequence ID" value="Kaladp0053s0158.1.v1.1"/>
    <property type="gene ID" value="Kaladp0053s0158.v1.1"/>
</dbReference>
<keyword evidence="5" id="KW-1185">Reference proteome</keyword>
<dbReference type="PROSITE" id="PS50082">
    <property type="entry name" value="WD_REPEATS_2"/>
    <property type="match status" value="2"/>
</dbReference>
<dbReference type="InterPro" id="IPR001680">
    <property type="entry name" value="WD40_rpt"/>
</dbReference>
<dbReference type="InterPro" id="IPR020472">
    <property type="entry name" value="WD40_PAC1"/>
</dbReference>
<dbReference type="Gene3D" id="2.130.10.10">
    <property type="entry name" value="YVTN repeat-like/Quinoprotein amine dehydrogenase"/>
    <property type="match status" value="2"/>
</dbReference>
<dbReference type="SMART" id="SM00320">
    <property type="entry name" value="WD40"/>
    <property type="match status" value="4"/>
</dbReference>
<keyword evidence="1 3" id="KW-0853">WD repeat</keyword>
<proteinExistence type="predicted"/>
<dbReference type="Pfam" id="PF00400">
    <property type="entry name" value="WD40"/>
    <property type="match status" value="2"/>
</dbReference>
<dbReference type="OMA" id="KCLTHAN"/>
<evidence type="ECO:0000256" key="1">
    <source>
        <dbReference type="ARBA" id="ARBA00022574"/>
    </source>
</evidence>
<evidence type="ECO:0000313" key="5">
    <source>
        <dbReference type="Proteomes" id="UP000594263"/>
    </source>
</evidence>
<evidence type="ECO:0000313" key="4">
    <source>
        <dbReference type="EnsemblPlants" id="Kaladp0053s0158.1.v1.1"/>
    </source>
</evidence>
<dbReference type="InterPro" id="IPR052858">
    <property type="entry name" value="E3_ubiquitin-ligase_LIN"/>
</dbReference>
<keyword evidence="2" id="KW-0677">Repeat</keyword>
<dbReference type="InterPro" id="IPR015943">
    <property type="entry name" value="WD40/YVTN_repeat-like_dom_sf"/>
</dbReference>
<dbReference type="Proteomes" id="UP000594263">
    <property type="component" value="Unplaced"/>
</dbReference>
<sequence>MNLAYKVLVFQSELWYCAEVAEVDSCSNGDVLSLLHHKGRVYSSHADGTIKVWDVAKRKLRLLQEIRLHAKAATCLCVAPSGDILYSGSLDKTIRVWEISSEEIRSLEVHEVKESVYALTANSDVACFASHVTGFKIYNWSGVPRHVNMSKHVRSIAIVGDKVYCGCNGYAIQEVDLLSFTVSTFYSGSRKLLGKQNINALYIHEGRLYAGGTSIDGVAGRVFSLSNRALTGSFSTHTDIQQVSINNDYIFTSTKCGIIEVWLKERASKVASIKVGGGNAKITAMVADGHGEMLYAGSSDGKIQAWALD</sequence>
<dbReference type="PROSITE" id="PS00678">
    <property type="entry name" value="WD_REPEATS_1"/>
    <property type="match status" value="1"/>
</dbReference>
<dbReference type="InterPro" id="IPR036322">
    <property type="entry name" value="WD40_repeat_dom_sf"/>
</dbReference>
<dbReference type="Gramene" id="Kaladp0053s0158.2.v1.1">
    <property type="protein sequence ID" value="Kaladp0053s0158.2.v1.1"/>
    <property type="gene ID" value="Kaladp0053s0158.v1.1"/>
</dbReference>
<dbReference type="PANTHER" id="PTHR47446">
    <property type="entry name" value="RING-TYPE E3 UBIQUITIN TRANSFERASE"/>
    <property type="match status" value="1"/>
</dbReference>
<feature type="repeat" description="WD" evidence="3">
    <location>
        <begin position="275"/>
        <end position="309"/>
    </location>
</feature>
<dbReference type="PANTHER" id="PTHR47446:SF3">
    <property type="entry name" value="RING-TYPE E3 UBIQUITIN TRANSFERASE"/>
    <property type="match status" value="1"/>
</dbReference>
<accession>A0A7N0ZY33</accession>
<dbReference type="PROSITE" id="PS50294">
    <property type="entry name" value="WD_REPEATS_REGION"/>
    <property type="match status" value="2"/>
</dbReference>
<reference evidence="4" key="1">
    <citation type="submission" date="2021-01" db="UniProtKB">
        <authorList>
            <consortium name="EnsemblPlants"/>
        </authorList>
    </citation>
    <scope>IDENTIFICATION</scope>
</reference>
<dbReference type="SUPFAM" id="SSF50978">
    <property type="entry name" value="WD40 repeat-like"/>
    <property type="match status" value="1"/>
</dbReference>
<dbReference type="AlphaFoldDB" id="A0A7N0ZY33"/>
<evidence type="ECO:0000256" key="3">
    <source>
        <dbReference type="PROSITE-ProRule" id="PRU00221"/>
    </source>
</evidence>
<organism evidence="4 5">
    <name type="scientific">Kalanchoe fedtschenkoi</name>
    <name type="common">Lavender scallops</name>
    <name type="synonym">South American air plant</name>
    <dbReference type="NCBI Taxonomy" id="63787"/>
    <lineage>
        <taxon>Eukaryota</taxon>
        <taxon>Viridiplantae</taxon>
        <taxon>Streptophyta</taxon>
        <taxon>Embryophyta</taxon>
        <taxon>Tracheophyta</taxon>
        <taxon>Spermatophyta</taxon>
        <taxon>Magnoliopsida</taxon>
        <taxon>eudicotyledons</taxon>
        <taxon>Gunneridae</taxon>
        <taxon>Pentapetalae</taxon>
        <taxon>Saxifragales</taxon>
        <taxon>Crassulaceae</taxon>
        <taxon>Kalanchoe</taxon>
    </lineage>
</organism>
<dbReference type="PRINTS" id="PR00320">
    <property type="entry name" value="GPROTEINBRPT"/>
</dbReference>
<protein>
    <submittedName>
        <fullName evidence="4">Uncharacterized protein</fullName>
    </submittedName>
</protein>
<dbReference type="InterPro" id="IPR019775">
    <property type="entry name" value="WD40_repeat_CS"/>
</dbReference>
<feature type="repeat" description="WD" evidence="3">
    <location>
        <begin position="66"/>
        <end position="107"/>
    </location>
</feature>
<dbReference type="Gramene" id="Kaladp0053s0158.1.v1.1">
    <property type="protein sequence ID" value="Kaladp0053s0158.1.v1.1"/>
    <property type="gene ID" value="Kaladp0053s0158.v1.1"/>
</dbReference>
<name>A0A7N0ZY33_KALFE</name>
<evidence type="ECO:0000256" key="2">
    <source>
        <dbReference type="ARBA" id="ARBA00022737"/>
    </source>
</evidence>